<organism evidence="1 2">
    <name type="scientific">Eretmocerus hayati</name>
    <dbReference type="NCBI Taxonomy" id="131215"/>
    <lineage>
        <taxon>Eukaryota</taxon>
        <taxon>Metazoa</taxon>
        <taxon>Ecdysozoa</taxon>
        <taxon>Arthropoda</taxon>
        <taxon>Hexapoda</taxon>
        <taxon>Insecta</taxon>
        <taxon>Pterygota</taxon>
        <taxon>Neoptera</taxon>
        <taxon>Endopterygota</taxon>
        <taxon>Hymenoptera</taxon>
        <taxon>Apocrita</taxon>
        <taxon>Proctotrupomorpha</taxon>
        <taxon>Chalcidoidea</taxon>
        <taxon>Aphelinidae</taxon>
        <taxon>Aphelininae</taxon>
        <taxon>Eretmocerus</taxon>
    </lineage>
</organism>
<gene>
    <name evidence="1" type="ORF">QAD02_005250</name>
</gene>
<reference evidence="1" key="1">
    <citation type="submission" date="2023-04" db="EMBL/GenBank/DDBJ databases">
        <title>A chromosome-level genome assembly of the parasitoid wasp Eretmocerus hayati.</title>
        <authorList>
            <person name="Zhong Y."/>
            <person name="Liu S."/>
            <person name="Liu Y."/>
        </authorList>
    </citation>
    <scope>NUCLEOTIDE SEQUENCE</scope>
    <source>
        <strain evidence="1">ZJU_SS_LIU_2023</strain>
    </source>
</reference>
<dbReference type="EMBL" id="CM056743">
    <property type="protein sequence ID" value="KAJ8673988.1"/>
    <property type="molecule type" value="Genomic_DNA"/>
</dbReference>
<evidence type="ECO:0000313" key="2">
    <source>
        <dbReference type="Proteomes" id="UP001239111"/>
    </source>
</evidence>
<evidence type="ECO:0000313" key="1">
    <source>
        <dbReference type="EMBL" id="KAJ8673988.1"/>
    </source>
</evidence>
<keyword evidence="2" id="KW-1185">Reference proteome</keyword>
<protein>
    <submittedName>
        <fullName evidence="1">Uncharacterized protein</fullName>
    </submittedName>
</protein>
<dbReference type="Proteomes" id="UP001239111">
    <property type="component" value="Chromosome 3"/>
</dbReference>
<sequence length="513" mass="59376">MSQLDQIYAIIGSNLDSRNDDEESQIQKFFAGKNILITGATGFMGKCLLEKILRSIPEVGHVYLLIRDKANSTIEERLTKFFKNKIFDPLREKNPHFDEKVTAVKGDVSLENCGLSDEDRETLIEKTNIIFHGAANVMFNARVDVSLNTNVFGTERLLKLAQSCKNLDVFMYLSTAYSHCYNKCIEEKYYKPPGDINAVNKLIEIDNQRHLDEYSVKEFIGSHPNIYTYSKAIAEELVRKHSHSAAYACGIYRPSIVVSTYKEPVAGWVDNLNGPVMIFMGAGLGVIHVAYHKCVPIEFIPCDMSINILLAMTWDLHDRSLTGGYQKEAVIYNYGSSTVNPTGLQELYDYRKYVGAEERSKYAVGMNMIFLTRYFYLFQVFHFLFHFIPACLLDVVLMVIGRKPQAVSVFWKVNKHLDKVDYWGNGNWRIHMSNTLDVMDRLNDVDKDLFYCDIRNLDWREWSIYMWRGMRLYLLKEDFASKKGAHRYYLLMFVYYGIPAAIFLYYVAKQFVF</sequence>
<name>A0ACC2NS18_9HYME</name>
<comment type="caution">
    <text evidence="1">The sequence shown here is derived from an EMBL/GenBank/DDBJ whole genome shotgun (WGS) entry which is preliminary data.</text>
</comment>
<accession>A0ACC2NS18</accession>
<proteinExistence type="predicted"/>